<evidence type="ECO:0008006" key="4">
    <source>
        <dbReference type="Google" id="ProtNLM"/>
    </source>
</evidence>
<name>A0A4Y7PJN7_9AGAM</name>
<evidence type="ECO:0000313" key="3">
    <source>
        <dbReference type="Proteomes" id="UP000294933"/>
    </source>
</evidence>
<evidence type="ECO:0000313" key="2">
    <source>
        <dbReference type="EMBL" id="TDL15062.1"/>
    </source>
</evidence>
<feature type="region of interest" description="Disordered" evidence="1">
    <location>
        <begin position="223"/>
        <end position="246"/>
    </location>
</feature>
<gene>
    <name evidence="2" type="ORF">BD410DRAFT_733207</name>
</gene>
<dbReference type="STRING" id="50990.A0A4Y7PJN7"/>
<reference evidence="2 3" key="1">
    <citation type="submission" date="2018-06" db="EMBL/GenBank/DDBJ databases">
        <title>A transcriptomic atlas of mushroom development highlights an independent origin of complex multicellularity.</title>
        <authorList>
            <consortium name="DOE Joint Genome Institute"/>
            <person name="Krizsan K."/>
            <person name="Almasi E."/>
            <person name="Merenyi Z."/>
            <person name="Sahu N."/>
            <person name="Viragh M."/>
            <person name="Koszo T."/>
            <person name="Mondo S."/>
            <person name="Kiss B."/>
            <person name="Balint B."/>
            <person name="Kues U."/>
            <person name="Barry K."/>
            <person name="Hegedus J.C."/>
            <person name="Henrissat B."/>
            <person name="Johnson J."/>
            <person name="Lipzen A."/>
            <person name="Ohm R."/>
            <person name="Nagy I."/>
            <person name="Pangilinan J."/>
            <person name="Yan J."/>
            <person name="Xiong Y."/>
            <person name="Grigoriev I.V."/>
            <person name="Hibbett D.S."/>
            <person name="Nagy L.G."/>
        </authorList>
    </citation>
    <scope>NUCLEOTIDE SEQUENCE [LARGE SCALE GENOMIC DNA]</scope>
    <source>
        <strain evidence="2 3">SZMC22713</strain>
    </source>
</reference>
<proteinExistence type="predicted"/>
<dbReference type="Proteomes" id="UP000294933">
    <property type="component" value="Unassembled WGS sequence"/>
</dbReference>
<dbReference type="VEuPathDB" id="FungiDB:BD410DRAFT_733207"/>
<accession>A0A4Y7PJN7</accession>
<keyword evidence="3" id="KW-1185">Reference proteome</keyword>
<sequence length="246" mass="27738">MSSPAAAAWLKSKDVMKAFLESFGGTSVIKDCTYTIIAEFVPVTLDLENANACAEIEKDNNLPPLSILSAKWIKPVHRRLQTQVTAHLIITLNTPKTANHFLRNGAYIKGKKIWARKLLQEPKRCLKCQRVGSDHLANDCKLEHDICGNCGEKHRTNTCTTLDPDHYYCINCKHHGHAAWDRLCPKFMEISTRFLARNPTNKYRFFLTNSPDTWEQILPPNHPDSGIRPPAAHRNPTTLADVMTGP</sequence>
<dbReference type="EMBL" id="ML170292">
    <property type="protein sequence ID" value="TDL15062.1"/>
    <property type="molecule type" value="Genomic_DNA"/>
</dbReference>
<dbReference type="OrthoDB" id="2800503at2759"/>
<evidence type="ECO:0000256" key="1">
    <source>
        <dbReference type="SAM" id="MobiDB-lite"/>
    </source>
</evidence>
<dbReference type="AlphaFoldDB" id="A0A4Y7PJN7"/>
<organism evidence="2 3">
    <name type="scientific">Rickenella mellea</name>
    <dbReference type="NCBI Taxonomy" id="50990"/>
    <lineage>
        <taxon>Eukaryota</taxon>
        <taxon>Fungi</taxon>
        <taxon>Dikarya</taxon>
        <taxon>Basidiomycota</taxon>
        <taxon>Agaricomycotina</taxon>
        <taxon>Agaricomycetes</taxon>
        <taxon>Hymenochaetales</taxon>
        <taxon>Rickenellaceae</taxon>
        <taxon>Rickenella</taxon>
    </lineage>
</organism>
<protein>
    <recommendedName>
        <fullName evidence="4">CCHC-type domain-containing protein</fullName>
    </recommendedName>
</protein>